<evidence type="ECO:0000313" key="3">
    <source>
        <dbReference type="EMBL" id="SEI78534.1"/>
    </source>
</evidence>
<name>A0A1H6TK28_9BACT</name>
<dbReference type="PANTHER" id="PTHR34219:SF3">
    <property type="entry name" value="BLL7967 PROTEIN"/>
    <property type="match status" value="1"/>
</dbReference>
<dbReference type="EMBL" id="FNXY01000003">
    <property type="protein sequence ID" value="SEI78534.1"/>
    <property type="molecule type" value="Genomic_DNA"/>
</dbReference>
<feature type="transmembrane region" description="Helical" evidence="2">
    <location>
        <begin position="204"/>
        <end position="224"/>
    </location>
</feature>
<dbReference type="PANTHER" id="PTHR34219">
    <property type="entry name" value="IRON-REGULATED INNER MEMBRANE PROTEIN-RELATED"/>
    <property type="match status" value="1"/>
</dbReference>
<dbReference type="STRING" id="408657.SAMN04487995_2205"/>
<organism evidence="3 4">
    <name type="scientific">Dyadobacter koreensis</name>
    <dbReference type="NCBI Taxonomy" id="408657"/>
    <lineage>
        <taxon>Bacteria</taxon>
        <taxon>Pseudomonadati</taxon>
        <taxon>Bacteroidota</taxon>
        <taxon>Cytophagia</taxon>
        <taxon>Cytophagales</taxon>
        <taxon>Spirosomataceae</taxon>
        <taxon>Dyadobacter</taxon>
    </lineage>
</organism>
<sequence length="409" mass="46800">MKKLSAVLHLWLGLASGIIVFIVSLTGCIFVFEQEIFDLFHKELVYIEAPGKSVKSISTLTAAAQMALGEKKKINSVEVTNDRHRAYLFTASEADKKAKNVWTYFQQVQYYEEVYVDPYTGAVLGKVDRKFEFFNIVRRIHQNLLLPYETGSLIVGSSCLVFLVLLVTGFVLWIPKTRSGWKQRFGINWNAKWRRVNYDAHNVGGFYVLPLAAVIVITGLVWSFDWWEDGIYRILGSKQRPKFIAEQPAVSSKIPPSDHIPAKVFEDALKKKVNFSMLTISIPEKPTAPYLLFMEIKRGSGWRESNYYFYNNVTGEQYGQISQEDKSLGMKWRNTNYDIHTGGIYGMTTKILAFFASLFCATLPVTGFYIWWGKRNKSKKSAARISGKKFSSETKRKPQFTNRKTVSNI</sequence>
<dbReference type="PROSITE" id="PS51257">
    <property type="entry name" value="PROKAR_LIPOPROTEIN"/>
    <property type="match status" value="1"/>
</dbReference>
<feature type="region of interest" description="Disordered" evidence="1">
    <location>
        <begin position="387"/>
        <end position="409"/>
    </location>
</feature>
<dbReference type="OrthoDB" id="111691at2"/>
<keyword evidence="4" id="KW-1185">Reference proteome</keyword>
<dbReference type="Pfam" id="PF03929">
    <property type="entry name" value="PepSY_TM"/>
    <property type="match status" value="1"/>
</dbReference>
<protein>
    <submittedName>
        <fullName evidence="3">Uncharacterized iron-regulated membrane protein</fullName>
    </submittedName>
</protein>
<dbReference type="RefSeq" id="WP_090335200.1">
    <property type="nucleotide sequence ID" value="NZ_FNXY01000003.1"/>
</dbReference>
<keyword evidence="2" id="KW-0812">Transmembrane</keyword>
<feature type="compositionally biased region" description="Polar residues" evidence="1">
    <location>
        <begin position="399"/>
        <end position="409"/>
    </location>
</feature>
<evidence type="ECO:0000256" key="1">
    <source>
        <dbReference type="SAM" id="MobiDB-lite"/>
    </source>
</evidence>
<accession>A0A1H6TK28</accession>
<dbReference type="AlphaFoldDB" id="A0A1H6TK28"/>
<dbReference type="InterPro" id="IPR005625">
    <property type="entry name" value="PepSY-ass_TM"/>
</dbReference>
<keyword evidence="2" id="KW-1133">Transmembrane helix</keyword>
<feature type="transmembrane region" description="Helical" evidence="2">
    <location>
        <begin position="153"/>
        <end position="174"/>
    </location>
</feature>
<keyword evidence="2" id="KW-0472">Membrane</keyword>
<evidence type="ECO:0000256" key="2">
    <source>
        <dbReference type="SAM" id="Phobius"/>
    </source>
</evidence>
<reference evidence="3 4" key="1">
    <citation type="submission" date="2016-10" db="EMBL/GenBank/DDBJ databases">
        <authorList>
            <person name="de Groot N.N."/>
        </authorList>
    </citation>
    <scope>NUCLEOTIDE SEQUENCE [LARGE SCALE GENOMIC DNA]</scope>
    <source>
        <strain evidence="3 4">DSM 19938</strain>
    </source>
</reference>
<proteinExistence type="predicted"/>
<dbReference type="Proteomes" id="UP000199532">
    <property type="component" value="Unassembled WGS sequence"/>
</dbReference>
<feature type="transmembrane region" description="Helical" evidence="2">
    <location>
        <begin position="7"/>
        <end position="32"/>
    </location>
</feature>
<feature type="transmembrane region" description="Helical" evidence="2">
    <location>
        <begin position="351"/>
        <end position="372"/>
    </location>
</feature>
<evidence type="ECO:0000313" key="4">
    <source>
        <dbReference type="Proteomes" id="UP000199532"/>
    </source>
</evidence>
<gene>
    <name evidence="3" type="ORF">SAMN04487995_2205</name>
</gene>